<dbReference type="SMART" id="SM00953">
    <property type="entry name" value="RES"/>
    <property type="match status" value="1"/>
</dbReference>
<evidence type="ECO:0000313" key="3">
    <source>
        <dbReference type="Proteomes" id="UP000824988"/>
    </source>
</evidence>
<proteinExistence type="predicted"/>
<dbReference type="KEGG" id="moz:MoryE10_21240"/>
<name>A0A8D5AHI8_9GAMM</name>
<organism evidence="2 3">
    <name type="scientific">Methylogaea oryzae</name>
    <dbReference type="NCBI Taxonomy" id="1295382"/>
    <lineage>
        <taxon>Bacteria</taxon>
        <taxon>Pseudomonadati</taxon>
        <taxon>Pseudomonadota</taxon>
        <taxon>Gammaproteobacteria</taxon>
        <taxon>Methylococcales</taxon>
        <taxon>Methylococcaceae</taxon>
        <taxon>Methylogaea</taxon>
    </lineage>
</organism>
<protein>
    <recommendedName>
        <fullName evidence="1">RES domain-containing protein</fullName>
    </recommendedName>
</protein>
<dbReference type="Proteomes" id="UP000824988">
    <property type="component" value="Chromosome"/>
</dbReference>
<dbReference type="RefSeq" id="WP_221047017.1">
    <property type="nucleotide sequence ID" value="NZ_AP019782.1"/>
</dbReference>
<dbReference type="AlphaFoldDB" id="A0A8D5AHI8"/>
<dbReference type="Pfam" id="PF08808">
    <property type="entry name" value="RES"/>
    <property type="match status" value="1"/>
</dbReference>
<evidence type="ECO:0000313" key="2">
    <source>
        <dbReference type="EMBL" id="BBL71518.1"/>
    </source>
</evidence>
<feature type="domain" description="RES" evidence="1">
    <location>
        <begin position="216"/>
        <end position="373"/>
    </location>
</feature>
<keyword evidence="3" id="KW-1185">Reference proteome</keyword>
<reference evidence="2" key="1">
    <citation type="submission" date="2019-06" db="EMBL/GenBank/DDBJ databases">
        <title>Complete genome sequence of Methylogaea oryzae strain JCM16910.</title>
        <authorList>
            <person name="Asakawa S."/>
        </authorList>
    </citation>
    <scope>NUCLEOTIDE SEQUENCE</scope>
    <source>
        <strain evidence="2">E10</strain>
    </source>
</reference>
<sequence>MSIDVADNTARICQTCLGEPWLKDRVRSRGAPETCRFCGNKGKCVTVKTLAGWIREVLDQHFQLCRTWSHYGVDDHYSRYEQEGDSLEQIVGDLLEADVPVVDAALDELTLIVPTDGGGGPNYAREARYAETREHARELEGGWEHFRHELKHRPRLFNADAKQFLDRLLRDTQPLRTQGKRGSPVLRTVKPDEATLLFRARRAPRPGNLERILSSPGEQLGPPPPECAPAGRMNSAGVTAFYGAFDRETCIAELRPCLGDTVVSGAFRLRKPLRLLDFPLLEQCYREQPLSYFQPDFKRKSACRHFLRRLHSKMRHPPQPDDEAELLSTQVFAEYLSGVVKPSIDGVVYASAQREGGLNVVLFSHVLDIQLPTERPSVMGTESALRICDDSAMVHRISAIHYRCDHRQAQADGLELSLDPHEFPDDDE</sequence>
<dbReference type="EMBL" id="AP019782">
    <property type="protein sequence ID" value="BBL71518.1"/>
    <property type="molecule type" value="Genomic_DNA"/>
</dbReference>
<dbReference type="InterPro" id="IPR014914">
    <property type="entry name" value="RES_dom"/>
</dbReference>
<accession>A0A8D5AHI8</accession>
<gene>
    <name evidence="2" type="ORF">MoryE10_21240</name>
</gene>
<evidence type="ECO:0000259" key="1">
    <source>
        <dbReference type="SMART" id="SM00953"/>
    </source>
</evidence>